<dbReference type="Pfam" id="PF03551">
    <property type="entry name" value="PadR"/>
    <property type="match status" value="1"/>
</dbReference>
<evidence type="ECO:0000313" key="2">
    <source>
        <dbReference type="EMBL" id="MDM5284406.1"/>
    </source>
</evidence>
<dbReference type="PANTHER" id="PTHR33169">
    <property type="entry name" value="PADR-FAMILY TRANSCRIPTIONAL REGULATOR"/>
    <property type="match status" value="1"/>
</dbReference>
<dbReference type="Gene3D" id="1.10.10.10">
    <property type="entry name" value="Winged helix-like DNA-binding domain superfamily/Winged helix DNA-binding domain"/>
    <property type="match status" value="2"/>
</dbReference>
<dbReference type="InterPro" id="IPR036388">
    <property type="entry name" value="WH-like_DNA-bd_sf"/>
</dbReference>
<dbReference type="RefSeq" id="WP_054395858.1">
    <property type="nucleotide sequence ID" value="NZ_CP084539.1"/>
</dbReference>
<protein>
    <submittedName>
        <fullName evidence="2">Helix-turn-helix transcriptional regulator</fullName>
    </submittedName>
</protein>
<sequence>MTVKKGEKLSATVETVGLSQREFLTIFLLHSLRIKANYPRAIHQDLKNTFTGKVHSYDYLCKISNTLVESNHLSLYTNKGRNYYQITEKGKELYIWYQENFLERFSEVKKVIDRFMFDLRGSGENPPVVNELPEEYRSYFSKIISVKDLVRYVTLKAAFTKKPIYMGEIGDLLKNQFGWIASNGYLYDLSHEMEENGLLVGRWESEKRTKRYLRITDEGQHHYKQIADSAAFQVQEIQKYMASVVMFLKEKSY</sequence>
<dbReference type="InterPro" id="IPR005149">
    <property type="entry name" value="Tscrpt_reg_PadR_N"/>
</dbReference>
<evidence type="ECO:0000313" key="3">
    <source>
        <dbReference type="Proteomes" id="UP001238973"/>
    </source>
</evidence>
<gene>
    <name evidence="2" type="ORF">QUF85_13995</name>
</gene>
<evidence type="ECO:0000259" key="1">
    <source>
        <dbReference type="Pfam" id="PF03551"/>
    </source>
</evidence>
<accession>A0AAJ1QN91</accession>
<dbReference type="Proteomes" id="UP001238973">
    <property type="component" value="Unassembled WGS sequence"/>
</dbReference>
<dbReference type="PANTHER" id="PTHR33169:SF14">
    <property type="entry name" value="TRANSCRIPTIONAL REGULATOR RV3488"/>
    <property type="match status" value="1"/>
</dbReference>
<dbReference type="AlphaFoldDB" id="A0AAJ1QN91"/>
<dbReference type="SUPFAM" id="SSF46785">
    <property type="entry name" value="Winged helix' DNA-binding domain"/>
    <property type="match status" value="2"/>
</dbReference>
<comment type="caution">
    <text evidence="2">The sequence shown here is derived from an EMBL/GenBank/DDBJ whole genome shotgun (WGS) entry which is preliminary data.</text>
</comment>
<dbReference type="InterPro" id="IPR036390">
    <property type="entry name" value="WH_DNA-bd_sf"/>
</dbReference>
<reference evidence="2" key="1">
    <citation type="submission" date="2023-06" db="EMBL/GenBank/DDBJ databases">
        <title>Comparative genomics of Bacillaceae isolates and their secondary metabolite potential.</title>
        <authorList>
            <person name="Song L."/>
            <person name="Nielsen L.J."/>
            <person name="Mohite O."/>
            <person name="Xu X."/>
            <person name="Weber T."/>
            <person name="Kovacs A.T."/>
        </authorList>
    </citation>
    <scope>NUCLEOTIDE SEQUENCE</scope>
    <source>
        <strain evidence="2">G1S1</strain>
    </source>
</reference>
<organism evidence="2 3">
    <name type="scientific">Peribacillus frigoritolerans</name>
    <dbReference type="NCBI Taxonomy" id="450367"/>
    <lineage>
        <taxon>Bacteria</taxon>
        <taxon>Bacillati</taxon>
        <taxon>Bacillota</taxon>
        <taxon>Bacilli</taxon>
        <taxon>Bacillales</taxon>
        <taxon>Bacillaceae</taxon>
        <taxon>Peribacillus</taxon>
    </lineage>
</organism>
<dbReference type="InterPro" id="IPR052509">
    <property type="entry name" value="Metal_resp_DNA-bind_regulator"/>
</dbReference>
<dbReference type="EMBL" id="JAUCFI010000003">
    <property type="protein sequence ID" value="MDM5284406.1"/>
    <property type="molecule type" value="Genomic_DNA"/>
</dbReference>
<name>A0AAJ1QN91_9BACI</name>
<feature type="domain" description="Transcription regulator PadR N-terminal" evidence="1">
    <location>
        <begin position="160"/>
        <end position="224"/>
    </location>
</feature>
<proteinExistence type="predicted"/>